<dbReference type="InterPro" id="IPR020613">
    <property type="entry name" value="Thiolase_CS"/>
</dbReference>
<dbReference type="GO" id="GO:0006869">
    <property type="term" value="P:lipid transport"/>
    <property type="evidence" value="ECO:0007669"/>
    <property type="project" value="UniProtKB-KW"/>
</dbReference>
<evidence type="ECO:0000259" key="7">
    <source>
        <dbReference type="Pfam" id="PF00108"/>
    </source>
</evidence>
<dbReference type="SUPFAM" id="SSF53901">
    <property type="entry name" value="Thiolase-like"/>
    <property type="match status" value="1"/>
</dbReference>
<dbReference type="Pfam" id="PF22691">
    <property type="entry name" value="Thiolase_C_1"/>
    <property type="match status" value="1"/>
</dbReference>
<keyword evidence="2" id="KW-0813">Transport</keyword>
<dbReference type="CDD" id="cd00829">
    <property type="entry name" value="SCP-x_thiolase"/>
    <property type="match status" value="1"/>
</dbReference>
<dbReference type="PROSITE" id="PS00737">
    <property type="entry name" value="THIOLASE_2"/>
    <property type="match status" value="1"/>
</dbReference>
<evidence type="ECO:0000313" key="10">
    <source>
        <dbReference type="Proteomes" id="UP000196475"/>
    </source>
</evidence>
<dbReference type="GO" id="GO:0016747">
    <property type="term" value="F:acyltransferase activity, transferring groups other than amino-acyl groups"/>
    <property type="evidence" value="ECO:0007669"/>
    <property type="project" value="InterPro"/>
</dbReference>
<protein>
    <recommendedName>
        <fullName evidence="1">propanoyl-CoA C-acyltransferase</fullName>
        <ecNumber evidence="1">2.3.1.176</ecNumber>
    </recommendedName>
    <alternativeName>
        <fullName evidence="6">Propanoyl-CoA C-acyltransferase</fullName>
    </alternativeName>
</protein>
<dbReference type="Pfam" id="PF00108">
    <property type="entry name" value="Thiolase_N"/>
    <property type="match status" value="1"/>
</dbReference>
<dbReference type="EC" id="2.3.1.176" evidence="1"/>
<comment type="caution">
    <text evidence="9">The sequence shown here is derived from an EMBL/GenBank/DDBJ whole genome shotgun (WGS) entry which is preliminary data.</text>
</comment>
<feature type="domain" description="Thiolase C-terminal" evidence="8">
    <location>
        <begin position="263"/>
        <end position="388"/>
    </location>
</feature>
<dbReference type="InterPro" id="IPR055140">
    <property type="entry name" value="Thiolase_C_2"/>
</dbReference>
<feature type="domain" description="Thiolase N-terminal" evidence="7">
    <location>
        <begin position="5"/>
        <end position="232"/>
    </location>
</feature>
<evidence type="ECO:0000313" key="9">
    <source>
        <dbReference type="EMBL" id="OUM87298.1"/>
    </source>
</evidence>
<sequence>MNQAVVIGVGMTKFGKHLERSSQELAKEALDAALADAGIECSRIEAAFVANAAAGSIWGQENIRGQVFLKGSGLEGIPIINVENACASASTAFQLAVQAVMGGQYETVLAIGVEKMFHPDKRRTFRAFQGAVDIEELVSVPGGGMKDNQSMFMDIYASEAQRHMDLYGTKVETFAQIAVKNSRHGSLNPYAQYRTPQTLETVLQSRMISEPVTLLMCSPLSDGAAAAIISTERTARQLGKKPVFVSASVILSGDPQAIEQGISNTERATKKAYHQAGVTPEDLDLVELHDACAPGELWAYEHLGLCPPGEGAKLVESGATALGGTIPVNPSGGLISRGHPIGATGLAQIAEVVWQLRREAGQRQVDGEPRVGLTHNVGGYLYGDTAVVSVHILTR</sequence>
<evidence type="ECO:0000256" key="2">
    <source>
        <dbReference type="ARBA" id="ARBA00022448"/>
    </source>
</evidence>
<dbReference type="PIRSF" id="PIRSF000429">
    <property type="entry name" value="Ac-CoA_Ac_transf"/>
    <property type="match status" value="1"/>
</dbReference>
<evidence type="ECO:0000256" key="1">
    <source>
        <dbReference type="ARBA" id="ARBA00012352"/>
    </source>
</evidence>
<evidence type="ECO:0000259" key="8">
    <source>
        <dbReference type="Pfam" id="PF22691"/>
    </source>
</evidence>
<proteinExistence type="predicted"/>
<accession>A0A1Y3PQ90</accession>
<evidence type="ECO:0000256" key="5">
    <source>
        <dbReference type="ARBA" id="ARBA00023121"/>
    </source>
</evidence>
<dbReference type="EMBL" id="LZRT01000077">
    <property type="protein sequence ID" value="OUM87298.1"/>
    <property type="molecule type" value="Genomic_DNA"/>
</dbReference>
<dbReference type="GO" id="GO:0008289">
    <property type="term" value="F:lipid binding"/>
    <property type="evidence" value="ECO:0007669"/>
    <property type="project" value="UniProtKB-KW"/>
</dbReference>
<evidence type="ECO:0000256" key="6">
    <source>
        <dbReference type="ARBA" id="ARBA00032316"/>
    </source>
</evidence>
<dbReference type="Proteomes" id="UP000196475">
    <property type="component" value="Unassembled WGS sequence"/>
</dbReference>
<dbReference type="PANTHER" id="PTHR42870">
    <property type="entry name" value="ACETYL-COA C-ACETYLTRANSFERASE"/>
    <property type="match status" value="1"/>
</dbReference>
<keyword evidence="4" id="KW-0445">Lipid transport</keyword>
<dbReference type="InterPro" id="IPR016039">
    <property type="entry name" value="Thiolase-like"/>
</dbReference>
<gene>
    <name evidence="9" type="ORF">BAA01_09900</name>
</gene>
<dbReference type="Gene3D" id="3.40.47.10">
    <property type="match status" value="1"/>
</dbReference>
<keyword evidence="5" id="KW-0446">Lipid-binding</keyword>
<name>A0A1Y3PQ90_9BACI</name>
<reference evidence="10" key="1">
    <citation type="submission" date="2016-06" db="EMBL/GenBank/DDBJ databases">
        <authorList>
            <person name="Nascimento L."/>
            <person name="Pereira R.V."/>
            <person name="Martins L.F."/>
            <person name="Quaggio R.B."/>
            <person name="Silva A.M."/>
            <person name="Setubal J.C."/>
        </authorList>
    </citation>
    <scope>NUCLEOTIDE SEQUENCE [LARGE SCALE GENOMIC DNA]</scope>
</reference>
<organism evidence="9 10">
    <name type="scientific">Bacillus thermozeamaize</name>
    <dbReference type="NCBI Taxonomy" id="230954"/>
    <lineage>
        <taxon>Bacteria</taxon>
        <taxon>Bacillati</taxon>
        <taxon>Bacillota</taxon>
        <taxon>Bacilli</taxon>
        <taxon>Bacillales</taxon>
        <taxon>Bacillaceae</taxon>
        <taxon>Bacillus</taxon>
    </lineage>
</organism>
<dbReference type="AlphaFoldDB" id="A0A1Y3PQ90"/>
<evidence type="ECO:0000256" key="4">
    <source>
        <dbReference type="ARBA" id="ARBA00023055"/>
    </source>
</evidence>
<evidence type="ECO:0000256" key="3">
    <source>
        <dbReference type="ARBA" id="ARBA00022679"/>
    </source>
</evidence>
<dbReference type="InterPro" id="IPR002155">
    <property type="entry name" value="Thiolase"/>
</dbReference>
<dbReference type="InterPro" id="IPR020616">
    <property type="entry name" value="Thiolase_N"/>
</dbReference>
<dbReference type="PANTHER" id="PTHR42870:SF1">
    <property type="entry name" value="NON-SPECIFIC LIPID-TRANSFER PROTEIN-LIKE 2"/>
    <property type="match status" value="1"/>
</dbReference>
<keyword evidence="3" id="KW-0808">Transferase</keyword>